<reference evidence="5 6" key="1">
    <citation type="submission" date="2018-09" db="EMBL/GenBank/DDBJ databases">
        <title>The complete genome sequence of Neokomagataea tanensis NBRC 106556(T).</title>
        <authorList>
            <person name="Chua K.-O."/>
            <person name="See-Too W.-S."/>
            <person name="Hong K.-W."/>
            <person name="Yin W.-F."/>
            <person name="Chan K.-G."/>
        </authorList>
    </citation>
    <scope>NUCLEOTIDE SEQUENCE [LARGE SCALE GENOMIC DNA]</scope>
    <source>
        <strain evidence="6">AH13 \ NBRC 106556</strain>
    </source>
</reference>
<dbReference type="Proteomes" id="UP000317214">
    <property type="component" value="Chromosome"/>
</dbReference>
<evidence type="ECO:0000256" key="3">
    <source>
        <dbReference type="SAM" id="MobiDB-lite"/>
    </source>
</evidence>
<protein>
    <submittedName>
        <fullName evidence="5">Outer membrane protein assembly factor BamE</fullName>
    </submittedName>
</protein>
<evidence type="ECO:0000256" key="1">
    <source>
        <dbReference type="ARBA" id="ARBA00022729"/>
    </source>
</evidence>
<evidence type="ECO:0000313" key="5">
    <source>
        <dbReference type="EMBL" id="QDH24013.1"/>
    </source>
</evidence>
<dbReference type="Gene3D" id="3.30.1450.10">
    <property type="match status" value="1"/>
</dbReference>
<feature type="compositionally biased region" description="Gly residues" evidence="3">
    <location>
        <begin position="181"/>
        <end position="191"/>
    </location>
</feature>
<feature type="domain" description="Outer membrane protein assembly factor BamE" evidence="4">
    <location>
        <begin position="46"/>
        <end position="120"/>
    </location>
</feature>
<dbReference type="GO" id="GO:0019867">
    <property type="term" value="C:outer membrane"/>
    <property type="evidence" value="ECO:0007669"/>
    <property type="project" value="InterPro"/>
</dbReference>
<feature type="region of interest" description="Disordered" evidence="3">
    <location>
        <begin position="163"/>
        <end position="191"/>
    </location>
</feature>
<evidence type="ECO:0000256" key="2">
    <source>
        <dbReference type="ARBA" id="ARBA00023136"/>
    </source>
</evidence>
<organism evidence="5 6">
    <name type="scientific">Neokomagataea tanensis</name>
    <dbReference type="NCBI Taxonomy" id="661191"/>
    <lineage>
        <taxon>Bacteria</taxon>
        <taxon>Pseudomonadati</taxon>
        <taxon>Pseudomonadota</taxon>
        <taxon>Alphaproteobacteria</taxon>
        <taxon>Acetobacterales</taxon>
        <taxon>Acetobacteraceae</taxon>
        <taxon>Neokomagataea</taxon>
    </lineage>
</organism>
<dbReference type="InterPro" id="IPR037873">
    <property type="entry name" value="BamE-like"/>
</dbReference>
<dbReference type="EMBL" id="CP032485">
    <property type="protein sequence ID" value="QDH24013.1"/>
    <property type="molecule type" value="Genomic_DNA"/>
</dbReference>
<keyword evidence="2" id="KW-0472">Membrane</keyword>
<dbReference type="KEGG" id="ntn:D5366_00620"/>
<dbReference type="Pfam" id="PF04355">
    <property type="entry name" value="BamE"/>
    <property type="match status" value="1"/>
</dbReference>
<keyword evidence="1" id="KW-0732">Signal</keyword>
<dbReference type="InterPro" id="IPR007450">
    <property type="entry name" value="BamE_dom"/>
</dbReference>
<sequence>MNSASHPSAQKRTRRNRSFFASTILLCAPLLMGGCSLFSPIPQPRGSLIEKADYSQLIPGTSTQSDAMDLLGSPTAHATFDDNTWIYVSMITSPRPLSFPKIDKQQVVVLNFDNSGVLRKLNTLGKSNAVNVGMVGRTTPAPGTKTSVIQQLLGNVGRYNPMSNMGSTFGGSSGPMSNQGTGNGGSGNTLP</sequence>
<accession>A0A4Y6V1Y3</accession>
<dbReference type="RefSeq" id="WP_141491849.1">
    <property type="nucleotide sequence ID" value="NZ_CP032485.1"/>
</dbReference>
<dbReference type="OrthoDB" id="7160681at2"/>
<gene>
    <name evidence="5" type="ORF">D5366_00620</name>
</gene>
<dbReference type="AlphaFoldDB" id="A0A4Y6V1Y3"/>
<name>A0A4Y6V1Y3_9PROT</name>
<keyword evidence="6" id="KW-1185">Reference proteome</keyword>
<evidence type="ECO:0000313" key="6">
    <source>
        <dbReference type="Proteomes" id="UP000317214"/>
    </source>
</evidence>
<proteinExistence type="predicted"/>
<evidence type="ECO:0000259" key="4">
    <source>
        <dbReference type="Pfam" id="PF04355"/>
    </source>
</evidence>